<evidence type="ECO:0008006" key="5">
    <source>
        <dbReference type="Google" id="ProtNLM"/>
    </source>
</evidence>
<evidence type="ECO:0000313" key="4">
    <source>
        <dbReference type="Proteomes" id="UP001239522"/>
    </source>
</evidence>
<dbReference type="RefSeq" id="WP_306060257.1">
    <property type="nucleotide sequence ID" value="NZ_CP120997.1"/>
</dbReference>
<keyword evidence="2" id="KW-0812">Transmembrane</keyword>
<reference evidence="3 4" key="1">
    <citation type="submission" date="2023-03" db="EMBL/GenBank/DDBJ databases">
        <title>Isolation and description of six Streptomyces strains from soil environments, able to metabolize different microbial glucans.</title>
        <authorList>
            <person name="Widen T."/>
            <person name="Larsbrink J."/>
        </authorList>
    </citation>
    <scope>NUCLEOTIDE SEQUENCE [LARGE SCALE GENOMIC DNA]</scope>
    <source>
        <strain evidence="3 4">Mut1</strain>
    </source>
</reference>
<dbReference type="Proteomes" id="UP001239522">
    <property type="component" value="Chromosome"/>
</dbReference>
<feature type="region of interest" description="Disordered" evidence="1">
    <location>
        <begin position="213"/>
        <end position="247"/>
    </location>
</feature>
<feature type="transmembrane region" description="Helical" evidence="2">
    <location>
        <begin position="21"/>
        <end position="40"/>
    </location>
</feature>
<keyword evidence="2" id="KW-0472">Membrane</keyword>
<name>A0ABY9HWD6_9ACTN</name>
<feature type="compositionally biased region" description="Low complexity" evidence="1">
    <location>
        <begin position="222"/>
        <end position="244"/>
    </location>
</feature>
<sequence length="364" mass="37939">MTITTGAPPPTHRTPLVLARGLLTGGVAGTSLAALVVGGIAENVPLFVTGFVLPALYGLLFFLAGVPRRAREAAVVPRTALAMIESLQAVGGESGDIPVRFDLTVAPDDGPAYRVEITQDINLVDLSDYRPRGVVVVQYPPDSPWRARIVKRPTPEWEDRADAARIDSAPGTAEVAAPPEGCAFGSVLLLGLLLGAAVVVLLFRADLFDRDDTAQPPPGAPPSVSATSSTTVSSSASGTVSLGPGQTFLDKGELDRAVGTLTGDEDTHRALTVVVRERLLSVVFSPAGAQTPGLDPRALPYDRFPALVEEATSTLGVHSPRTWQITADRLTGSLVIRVVVTGPEDTASLEANGAGEVVRRAPAQ</sequence>
<keyword evidence="4" id="KW-1185">Reference proteome</keyword>
<evidence type="ECO:0000256" key="2">
    <source>
        <dbReference type="SAM" id="Phobius"/>
    </source>
</evidence>
<feature type="transmembrane region" description="Helical" evidence="2">
    <location>
        <begin position="182"/>
        <end position="203"/>
    </location>
</feature>
<gene>
    <name evidence="3" type="ORF">P8A18_31945</name>
</gene>
<dbReference type="EMBL" id="CP120997">
    <property type="protein sequence ID" value="WLQ37771.1"/>
    <property type="molecule type" value="Genomic_DNA"/>
</dbReference>
<keyword evidence="2" id="KW-1133">Transmembrane helix</keyword>
<organism evidence="3 4">
    <name type="scientific">Streptomyces castrisilvae</name>
    <dbReference type="NCBI Taxonomy" id="3033811"/>
    <lineage>
        <taxon>Bacteria</taxon>
        <taxon>Bacillati</taxon>
        <taxon>Actinomycetota</taxon>
        <taxon>Actinomycetes</taxon>
        <taxon>Kitasatosporales</taxon>
        <taxon>Streptomycetaceae</taxon>
        <taxon>Streptomyces</taxon>
    </lineage>
</organism>
<proteinExistence type="predicted"/>
<protein>
    <recommendedName>
        <fullName evidence="5">Integral membrane protein</fullName>
    </recommendedName>
</protein>
<evidence type="ECO:0000256" key="1">
    <source>
        <dbReference type="SAM" id="MobiDB-lite"/>
    </source>
</evidence>
<evidence type="ECO:0000313" key="3">
    <source>
        <dbReference type="EMBL" id="WLQ37771.1"/>
    </source>
</evidence>
<accession>A0ABY9HWD6</accession>
<feature type="transmembrane region" description="Helical" evidence="2">
    <location>
        <begin position="46"/>
        <end position="66"/>
    </location>
</feature>